<organism evidence="9 10">
    <name type="scientific">Aliivibrio wodanis</name>
    <dbReference type="NCBI Taxonomy" id="80852"/>
    <lineage>
        <taxon>Bacteria</taxon>
        <taxon>Pseudomonadati</taxon>
        <taxon>Pseudomonadota</taxon>
        <taxon>Gammaproteobacteria</taxon>
        <taxon>Vibrionales</taxon>
        <taxon>Vibrionaceae</taxon>
        <taxon>Aliivibrio</taxon>
    </lineage>
</organism>
<proteinExistence type="inferred from homology"/>
<comment type="subcellular location">
    <subcellularLocation>
        <location evidence="1">Membrane</location>
    </subcellularLocation>
</comment>
<dbReference type="PANTHER" id="PTHR32089:SF112">
    <property type="entry name" value="LYSOZYME-LIKE PROTEIN-RELATED"/>
    <property type="match status" value="1"/>
</dbReference>
<dbReference type="AlphaFoldDB" id="A0A090IDM0"/>
<evidence type="ECO:0000259" key="8">
    <source>
        <dbReference type="PROSITE" id="PS50885"/>
    </source>
</evidence>
<feature type="transmembrane region" description="Helical" evidence="6">
    <location>
        <begin position="12"/>
        <end position="29"/>
    </location>
</feature>
<dbReference type="PATRIC" id="fig|80852.17.peg.3919"/>
<evidence type="ECO:0000256" key="1">
    <source>
        <dbReference type="ARBA" id="ARBA00004370"/>
    </source>
</evidence>
<dbReference type="KEGG" id="awd:AWOD_II_1116"/>
<dbReference type="GO" id="GO:0016020">
    <property type="term" value="C:membrane"/>
    <property type="evidence" value="ECO:0007669"/>
    <property type="project" value="UniProtKB-SubCell"/>
</dbReference>
<dbReference type="HOGENOM" id="CLU_000445_107_27_6"/>
<evidence type="ECO:0000259" key="7">
    <source>
        <dbReference type="PROSITE" id="PS50111"/>
    </source>
</evidence>
<dbReference type="InterPro" id="IPR003660">
    <property type="entry name" value="HAMP_dom"/>
</dbReference>
<dbReference type="SMART" id="SM00304">
    <property type="entry name" value="HAMP"/>
    <property type="match status" value="1"/>
</dbReference>
<keyword evidence="2 4" id="KW-0807">Transducer</keyword>
<dbReference type="GeneID" id="28543370"/>
<keyword evidence="10" id="KW-1185">Reference proteome</keyword>
<dbReference type="Gene3D" id="1.10.287.950">
    <property type="entry name" value="Methyl-accepting chemotaxis protein"/>
    <property type="match status" value="1"/>
</dbReference>
<keyword evidence="6" id="KW-0812">Transmembrane</keyword>
<dbReference type="SUPFAM" id="SSF58104">
    <property type="entry name" value="Methyl-accepting chemotaxis protein (MCP) signaling domain"/>
    <property type="match status" value="1"/>
</dbReference>
<dbReference type="Pfam" id="PF00672">
    <property type="entry name" value="HAMP"/>
    <property type="match status" value="1"/>
</dbReference>
<evidence type="ECO:0000313" key="9">
    <source>
        <dbReference type="EMBL" id="CED57734.1"/>
    </source>
</evidence>
<feature type="domain" description="Methyl-accepting transducer" evidence="7">
    <location>
        <begin position="219"/>
        <end position="455"/>
    </location>
</feature>
<reference evidence="10" key="1">
    <citation type="submission" date="2014-09" db="EMBL/GenBank/DDBJ databases">
        <authorList>
            <person name="Hjerde E."/>
        </authorList>
    </citation>
    <scope>NUCLEOTIDE SEQUENCE [LARGE SCALE GENOMIC DNA]</scope>
    <source>
        <strain evidence="10">06/09/139</strain>
    </source>
</reference>
<evidence type="ECO:0000256" key="5">
    <source>
        <dbReference type="SAM" id="Coils"/>
    </source>
</evidence>
<evidence type="ECO:0000256" key="3">
    <source>
        <dbReference type="ARBA" id="ARBA00029447"/>
    </source>
</evidence>
<gene>
    <name evidence="9" type="ORF">AWOD_II_1116</name>
</gene>
<dbReference type="CDD" id="cd11386">
    <property type="entry name" value="MCP_signal"/>
    <property type="match status" value="1"/>
</dbReference>
<dbReference type="GO" id="GO:0006935">
    <property type="term" value="P:chemotaxis"/>
    <property type="evidence" value="ECO:0007669"/>
    <property type="project" value="InterPro"/>
</dbReference>
<dbReference type="PROSITE" id="PS50111">
    <property type="entry name" value="CHEMOTAXIS_TRANSDUC_2"/>
    <property type="match status" value="1"/>
</dbReference>
<feature type="coiled-coil region" evidence="5">
    <location>
        <begin position="451"/>
        <end position="478"/>
    </location>
</feature>
<evidence type="ECO:0000256" key="6">
    <source>
        <dbReference type="SAM" id="Phobius"/>
    </source>
</evidence>
<dbReference type="SMART" id="SM00283">
    <property type="entry name" value="MA"/>
    <property type="match status" value="1"/>
</dbReference>
<dbReference type="PROSITE" id="PS50885">
    <property type="entry name" value="HAMP"/>
    <property type="match status" value="1"/>
</dbReference>
<dbReference type="FunFam" id="1.10.287.950:FF:000001">
    <property type="entry name" value="Methyl-accepting chemotaxis sensory transducer"/>
    <property type="match status" value="1"/>
</dbReference>
<evidence type="ECO:0000256" key="4">
    <source>
        <dbReference type="PROSITE-ProRule" id="PRU00284"/>
    </source>
</evidence>
<feature type="transmembrane region" description="Helical" evidence="6">
    <location>
        <begin position="139"/>
        <end position="158"/>
    </location>
</feature>
<dbReference type="Pfam" id="PF00015">
    <property type="entry name" value="MCPsignal"/>
    <property type="match status" value="1"/>
</dbReference>
<keyword evidence="5" id="KW-0175">Coiled coil</keyword>
<dbReference type="STRING" id="80852.AWOD_II_1116"/>
<dbReference type="CDD" id="cd06225">
    <property type="entry name" value="HAMP"/>
    <property type="match status" value="1"/>
</dbReference>
<keyword evidence="6" id="KW-0472">Membrane</keyword>
<dbReference type="OrthoDB" id="5613951at2"/>
<accession>A0A090IDM0</accession>
<comment type="similarity">
    <text evidence="3">Belongs to the methyl-accepting chemotaxis (MCP) protein family.</text>
</comment>
<dbReference type="PRINTS" id="PR00260">
    <property type="entry name" value="CHEMTRNSDUCR"/>
</dbReference>
<dbReference type="EMBL" id="LN554847">
    <property type="protein sequence ID" value="CED57734.1"/>
    <property type="molecule type" value="Genomic_DNA"/>
</dbReference>
<dbReference type="InterPro" id="IPR004090">
    <property type="entry name" value="Chemotax_Me-accpt_rcpt"/>
</dbReference>
<evidence type="ECO:0000256" key="2">
    <source>
        <dbReference type="ARBA" id="ARBA00023224"/>
    </source>
</evidence>
<name>A0A090IDM0_9GAMM</name>
<dbReference type="Gene3D" id="6.10.340.10">
    <property type="match status" value="1"/>
</dbReference>
<dbReference type="GO" id="GO:0004888">
    <property type="term" value="F:transmembrane signaling receptor activity"/>
    <property type="evidence" value="ECO:0007669"/>
    <property type="project" value="InterPro"/>
</dbReference>
<feature type="domain" description="HAMP" evidence="8">
    <location>
        <begin position="160"/>
        <end position="214"/>
    </location>
</feature>
<dbReference type="Proteomes" id="UP000032427">
    <property type="component" value="Chromosome 2"/>
</dbReference>
<protein>
    <submittedName>
        <fullName evidence="9">Methyl-accepting chemotaxis protein</fullName>
    </submittedName>
</protein>
<keyword evidence="6" id="KW-1133">Transmembrane helix</keyword>
<dbReference type="GO" id="GO:0007165">
    <property type="term" value="P:signal transduction"/>
    <property type="evidence" value="ECO:0007669"/>
    <property type="project" value="UniProtKB-KW"/>
</dbReference>
<evidence type="ECO:0000313" key="10">
    <source>
        <dbReference type="Proteomes" id="UP000032427"/>
    </source>
</evidence>
<dbReference type="PANTHER" id="PTHR32089">
    <property type="entry name" value="METHYL-ACCEPTING CHEMOTAXIS PROTEIN MCPB"/>
    <property type="match status" value="1"/>
</dbReference>
<dbReference type="InterPro" id="IPR004089">
    <property type="entry name" value="MCPsignal_dom"/>
</dbReference>
<sequence>MKTITAKILTSLIIVMVIIASLVTATIQYRNNTLLTAEYDSHKAELKEQMHVILQEPVFVYDSTVSQAIIESFKKDPVITAIKVVDQRNQVLAQFSSNKKSDDNLLVDLVWNGEKIGSVEMELTTQPITDGLVQTFNQTLFTVLLLAILMAISIIVLLQKLVLTPLNEVKDVLADIAGGGGNLTARIPVKSEDEIGQLAGSFNGFIYTVQAIIKDMSVAALTLKDVSSTVAGIKDKTLVSTNTQMDLTTSSVTNIEQLDIATQEIANSTESTLIKATKACSVTAESRTAIKASIDNINALVSNLEHTANEVSHLKETSDNIGSVLDVIKGIAEQTNLLALNAAIEAARAGETGRGFAVVADEVRALASKTHDSTREIETIIIKLQTQAEASFQATQTSKNMVSETIEKSEQTGSALDHIALEITSINDMIMVISSACEEQSNVTANVSSDMNHLRNGANELEQDSQQLEHSIENLIEVGNTMVGQIERFKY</sequence>